<feature type="domain" description="DUF2148" evidence="1">
    <location>
        <begin position="111"/>
        <end position="175"/>
    </location>
</feature>
<evidence type="ECO:0000313" key="3">
    <source>
        <dbReference type="Proteomes" id="UP000255233"/>
    </source>
</evidence>
<dbReference type="RefSeq" id="WP_027291586.1">
    <property type="nucleotide sequence ID" value="NZ_CALVFX010000001.1"/>
</dbReference>
<accession>A0A379MSR7</accession>
<dbReference type="STRING" id="880526.GCA_000427365_02024"/>
<organism evidence="2 3">
    <name type="scientific">Rikenella microfusus</name>
    <dbReference type="NCBI Taxonomy" id="28139"/>
    <lineage>
        <taxon>Bacteria</taxon>
        <taxon>Pseudomonadati</taxon>
        <taxon>Bacteroidota</taxon>
        <taxon>Bacteroidia</taxon>
        <taxon>Bacteroidales</taxon>
        <taxon>Rikenellaceae</taxon>
        <taxon>Rikenella</taxon>
    </lineage>
</organism>
<reference evidence="2 3" key="1">
    <citation type="submission" date="2018-06" db="EMBL/GenBank/DDBJ databases">
        <authorList>
            <consortium name="Pathogen Informatics"/>
            <person name="Doyle S."/>
        </authorList>
    </citation>
    <scope>NUCLEOTIDE SEQUENCE [LARGE SCALE GENOMIC DNA]</scope>
    <source>
        <strain evidence="2 3">NCTC11190</strain>
    </source>
</reference>
<protein>
    <submittedName>
        <fullName evidence="2">Uncharacterized protein containing a ferredoxin domain (DUF2148)</fullName>
    </submittedName>
</protein>
<proteinExistence type="predicted"/>
<dbReference type="Proteomes" id="UP000255233">
    <property type="component" value="Unassembled WGS sequence"/>
</dbReference>
<evidence type="ECO:0000259" key="1">
    <source>
        <dbReference type="Pfam" id="PF09918"/>
    </source>
</evidence>
<dbReference type="AlphaFoldDB" id="A0A379MSR7"/>
<dbReference type="PANTHER" id="PTHR40101">
    <property type="entry name" value="CONSERVED PROTEIN"/>
    <property type="match status" value="1"/>
</dbReference>
<sequence length="178" mass="18639">MIENQTDTRNETLRHVAALMMNAARTAPKARGIDNLEIAMLTGDAIERLASKLKEMSAEPGRAFFARDAENILQSGAVVLVGSRYGVMGLNCGWCGFPTCAEKTGQAPLAPCAFNTNDLGIAVGSAVSVAADHRADCRVLYSGGVGALALDMLPGCRAALAIPVSATGKSPFFDRKPL</sequence>
<dbReference type="InterPro" id="IPR019224">
    <property type="entry name" value="DUF2148"/>
</dbReference>
<dbReference type="Pfam" id="PF09918">
    <property type="entry name" value="DUF2148"/>
    <property type="match status" value="1"/>
</dbReference>
<dbReference type="PANTHER" id="PTHR40101:SF1">
    <property type="entry name" value="4FE-4S DOMAIN-CONTAINING PROTEIN"/>
    <property type="match status" value="1"/>
</dbReference>
<evidence type="ECO:0000313" key="2">
    <source>
        <dbReference type="EMBL" id="SUE34565.1"/>
    </source>
</evidence>
<keyword evidence="3" id="KW-1185">Reference proteome</keyword>
<dbReference type="OrthoDB" id="5505478at2"/>
<name>A0A379MSR7_9BACT</name>
<gene>
    <name evidence="2" type="ORF">NCTC11190_01796</name>
</gene>
<dbReference type="EMBL" id="UGVL01000001">
    <property type="protein sequence ID" value="SUE34565.1"/>
    <property type="molecule type" value="Genomic_DNA"/>
</dbReference>